<sequence length="60" mass="6611">MILAVLLLVFCNNTDKISKQVSNLTLDFSFSSNPGVIKTGIGSIEVSYQTLILANVFEFR</sequence>
<evidence type="ECO:0000313" key="1">
    <source>
        <dbReference type="EMBL" id="EPR70830.1"/>
    </source>
</evidence>
<dbReference type="Proteomes" id="UP000014974">
    <property type="component" value="Unassembled WGS sequence"/>
</dbReference>
<dbReference type="EMBL" id="ATNM01000035">
    <property type="protein sequence ID" value="EPR70830.1"/>
    <property type="molecule type" value="Genomic_DNA"/>
</dbReference>
<organism evidence="1 2">
    <name type="scientific">Cyclobacterium qasimii M12-11B</name>
    <dbReference type="NCBI Taxonomy" id="641524"/>
    <lineage>
        <taxon>Bacteria</taxon>
        <taxon>Pseudomonadati</taxon>
        <taxon>Bacteroidota</taxon>
        <taxon>Cytophagia</taxon>
        <taxon>Cytophagales</taxon>
        <taxon>Cyclobacteriaceae</taxon>
        <taxon>Cyclobacterium</taxon>
    </lineage>
</organism>
<dbReference type="AlphaFoldDB" id="S7VKX9"/>
<name>S7VKX9_9BACT</name>
<comment type="caution">
    <text evidence="1">The sequence shown here is derived from an EMBL/GenBank/DDBJ whole genome shotgun (WGS) entry which is preliminary data.</text>
</comment>
<reference evidence="1 2" key="1">
    <citation type="journal article" date="2013" name="Genome Announc.">
        <title>Draft Genome Sequence of Cyclobacterium qasimii Strain M12-11BT, Isolated from Arctic Marine Sediment.</title>
        <authorList>
            <person name="Shivaji S."/>
            <person name="Ara S."/>
            <person name="Singh A."/>
            <person name="Kumar Pinnaka A."/>
        </authorList>
    </citation>
    <scope>NUCLEOTIDE SEQUENCE [LARGE SCALE GENOMIC DNA]</scope>
    <source>
        <strain evidence="1 2">M12-11B</strain>
    </source>
</reference>
<protein>
    <submittedName>
        <fullName evidence="1">Uncharacterized protein</fullName>
    </submittedName>
</protein>
<proteinExistence type="predicted"/>
<gene>
    <name evidence="1" type="ORF">ADICYQ_0826</name>
</gene>
<evidence type="ECO:0000313" key="2">
    <source>
        <dbReference type="Proteomes" id="UP000014974"/>
    </source>
</evidence>
<accession>S7VKX9</accession>